<feature type="transmembrane region" description="Helical" evidence="1">
    <location>
        <begin position="66"/>
        <end position="86"/>
    </location>
</feature>
<dbReference type="Proteomes" id="UP001499841">
    <property type="component" value="Unassembled WGS sequence"/>
</dbReference>
<name>A0ABP8EYG8_9MICO</name>
<comment type="caution">
    <text evidence="2">The sequence shown here is derived from an EMBL/GenBank/DDBJ whole genome shotgun (WGS) entry which is preliminary data.</text>
</comment>
<accession>A0ABP8EYG8</accession>
<gene>
    <name evidence="2" type="ORF">GCM10022262_33840</name>
</gene>
<dbReference type="EMBL" id="BAABBA010000021">
    <property type="protein sequence ID" value="GAA4289023.1"/>
    <property type="molecule type" value="Genomic_DNA"/>
</dbReference>
<evidence type="ECO:0000313" key="3">
    <source>
        <dbReference type="Proteomes" id="UP001499841"/>
    </source>
</evidence>
<protein>
    <submittedName>
        <fullName evidence="2">Uncharacterized protein</fullName>
    </submittedName>
</protein>
<feature type="transmembrane region" description="Helical" evidence="1">
    <location>
        <begin position="12"/>
        <end position="31"/>
    </location>
</feature>
<sequence>MYSSKAGQSRIDRFVLVFAGLLVLTMIGMLAGSPALIIIPVPLLVALLTFMSVLDRENGWPDRGTITALIAFHAVSTGLWVIALVTLHDERIVIAGLPISTGVLTLVAWPFYALFSGPLFAFCAERLGLTTIHASLAPTPDATPETA</sequence>
<organism evidence="2 3">
    <name type="scientific">Georgenia daeguensis</name>
    <dbReference type="NCBI Taxonomy" id="908355"/>
    <lineage>
        <taxon>Bacteria</taxon>
        <taxon>Bacillati</taxon>
        <taxon>Actinomycetota</taxon>
        <taxon>Actinomycetes</taxon>
        <taxon>Micrococcales</taxon>
        <taxon>Bogoriellaceae</taxon>
        <taxon>Georgenia</taxon>
    </lineage>
</organism>
<dbReference type="RefSeq" id="WP_345043795.1">
    <property type="nucleotide sequence ID" value="NZ_BAABBA010000021.1"/>
</dbReference>
<evidence type="ECO:0000256" key="1">
    <source>
        <dbReference type="SAM" id="Phobius"/>
    </source>
</evidence>
<keyword evidence="1" id="KW-0812">Transmembrane</keyword>
<feature type="transmembrane region" description="Helical" evidence="1">
    <location>
        <begin position="92"/>
        <end position="115"/>
    </location>
</feature>
<evidence type="ECO:0000313" key="2">
    <source>
        <dbReference type="EMBL" id="GAA4289023.1"/>
    </source>
</evidence>
<keyword evidence="1" id="KW-1133">Transmembrane helix</keyword>
<proteinExistence type="predicted"/>
<reference evidence="3" key="1">
    <citation type="journal article" date="2019" name="Int. J. Syst. Evol. Microbiol.">
        <title>The Global Catalogue of Microorganisms (GCM) 10K type strain sequencing project: providing services to taxonomists for standard genome sequencing and annotation.</title>
        <authorList>
            <consortium name="The Broad Institute Genomics Platform"/>
            <consortium name="The Broad Institute Genome Sequencing Center for Infectious Disease"/>
            <person name="Wu L."/>
            <person name="Ma J."/>
        </authorList>
    </citation>
    <scope>NUCLEOTIDE SEQUENCE [LARGE SCALE GENOMIC DNA]</scope>
    <source>
        <strain evidence="3">JCM 17459</strain>
    </source>
</reference>
<keyword evidence="1" id="KW-0472">Membrane</keyword>
<feature type="transmembrane region" description="Helical" evidence="1">
    <location>
        <begin position="37"/>
        <end position="54"/>
    </location>
</feature>
<keyword evidence="3" id="KW-1185">Reference proteome</keyword>